<organism evidence="1 2">
    <name type="scientific">Hymenolepis diminuta</name>
    <name type="common">Rat tapeworm</name>
    <dbReference type="NCBI Taxonomy" id="6216"/>
    <lineage>
        <taxon>Eukaryota</taxon>
        <taxon>Metazoa</taxon>
        <taxon>Spiralia</taxon>
        <taxon>Lophotrochozoa</taxon>
        <taxon>Platyhelminthes</taxon>
        <taxon>Cestoda</taxon>
        <taxon>Eucestoda</taxon>
        <taxon>Cyclophyllidea</taxon>
        <taxon>Hymenolepididae</taxon>
        <taxon>Hymenolepis</taxon>
    </lineage>
</organism>
<feature type="non-terminal residue" evidence="1">
    <location>
        <position position="1"/>
    </location>
</feature>
<accession>A0A564YHK3</accession>
<evidence type="ECO:0000313" key="2">
    <source>
        <dbReference type="Proteomes" id="UP000321570"/>
    </source>
</evidence>
<name>A0A564YHK3_HYMDI</name>
<dbReference type="EMBL" id="CABIJS010000222">
    <property type="protein sequence ID" value="VUZ46686.1"/>
    <property type="molecule type" value="Genomic_DNA"/>
</dbReference>
<proteinExistence type="predicted"/>
<gene>
    <name evidence="1" type="ORF">WMSIL1_LOCUS6390</name>
</gene>
<dbReference type="Proteomes" id="UP000321570">
    <property type="component" value="Unassembled WGS sequence"/>
</dbReference>
<keyword evidence="2" id="KW-1185">Reference proteome</keyword>
<reference evidence="1 2" key="1">
    <citation type="submission" date="2019-07" db="EMBL/GenBank/DDBJ databases">
        <authorList>
            <person name="Jastrzebski P J."/>
            <person name="Paukszto L."/>
            <person name="Jastrzebski P J."/>
        </authorList>
    </citation>
    <scope>NUCLEOTIDE SEQUENCE [LARGE SCALE GENOMIC DNA]</scope>
    <source>
        <strain evidence="1 2">WMS-il1</strain>
    </source>
</reference>
<protein>
    <submittedName>
        <fullName evidence="1">Uncharacterized protein</fullName>
    </submittedName>
</protein>
<sequence>NLPKGFFFLKAQSRVYEITTQNVLFTCLRSGLTPEVTKLLYDILEKSTMTPYDDEFALLELIGGGEGGGKSRI</sequence>
<dbReference type="AlphaFoldDB" id="A0A564YHK3"/>
<evidence type="ECO:0000313" key="1">
    <source>
        <dbReference type="EMBL" id="VUZ46686.1"/>
    </source>
</evidence>